<dbReference type="AlphaFoldDB" id="A0A3S3QLQ8"/>
<accession>A0A3S3QLQ8</accession>
<comment type="caution">
    <text evidence="1">The sequence shown here is derived from an EMBL/GenBank/DDBJ whole genome shotgun (WGS) entry which is preliminary data.</text>
</comment>
<dbReference type="OrthoDB" id="1550811at2"/>
<dbReference type="Proteomes" id="UP000287527">
    <property type="component" value="Unassembled WGS sequence"/>
</dbReference>
<name>A0A3S3QLQ8_9FLAO</name>
<dbReference type="InterPro" id="IPR021239">
    <property type="entry name" value="DUF2625"/>
</dbReference>
<protein>
    <submittedName>
        <fullName evidence="1">DUF2625 domain-containing protein</fullName>
    </submittedName>
</protein>
<evidence type="ECO:0000313" key="1">
    <source>
        <dbReference type="EMBL" id="RWX01414.1"/>
    </source>
</evidence>
<gene>
    <name evidence="1" type="ORF">EPI11_05510</name>
</gene>
<dbReference type="Pfam" id="PF10946">
    <property type="entry name" value="DUF2625"/>
    <property type="match status" value="1"/>
</dbReference>
<dbReference type="EMBL" id="SBII01000003">
    <property type="protein sequence ID" value="RWX01414.1"/>
    <property type="molecule type" value="Genomic_DNA"/>
</dbReference>
<dbReference type="NCBIfam" id="NF008498">
    <property type="entry name" value="PRK11408.1-5"/>
    <property type="match status" value="1"/>
</dbReference>
<organism evidence="1 2">
    <name type="scientific">Flavobacterium cerinum</name>
    <dbReference type="NCBI Taxonomy" id="2502784"/>
    <lineage>
        <taxon>Bacteria</taxon>
        <taxon>Pseudomonadati</taxon>
        <taxon>Bacteroidota</taxon>
        <taxon>Flavobacteriia</taxon>
        <taxon>Flavobacteriales</taxon>
        <taxon>Flavobacteriaceae</taxon>
        <taxon>Flavobacterium</taxon>
    </lineage>
</organism>
<evidence type="ECO:0000313" key="2">
    <source>
        <dbReference type="Proteomes" id="UP000287527"/>
    </source>
</evidence>
<dbReference type="RefSeq" id="WP_128388951.1">
    <property type="nucleotide sequence ID" value="NZ_SBII01000003.1"/>
</dbReference>
<proteinExistence type="predicted"/>
<keyword evidence="2" id="KW-1185">Reference proteome</keyword>
<sequence>MKTLEELINLDEPGWELVSEWLNEAENEYEILPKDERRAEKELVNAQVTTRSPMGAVIYETGGILIDNGWLRILGSGSEKLNRDLIEWNKGKTFENYGNQPSHFLIADDIIGGYFALNAGGIGTEMGKVYYLPQDTLEWECLDTNYSEFLYWALTGDINKFYEIFRWENWQNDIKKANGNQVYSFVPFLWTKEGKDIEKTYRELVPIEENYNLTLDFKKQFSEK</sequence>
<reference evidence="1 2" key="1">
    <citation type="submission" date="2019-01" db="EMBL/GenBank/DDBJ databases">
        <title>Flavobacterium sp. nov.,isolated from freshwater.</title>
        <authorList>
            <person name="Zhang R."/>
            <person name="Du Z.-J."/>
        </authorList>
    </citation>
    <scope>NUCLEOTIDE SEQUENCE [LARGE SCALE GENOMIC DNA]</scope>
    <source>
        <strain evidence="1 2">1E403</strain>
    </source>
</reference>